<feature type="compositionally biased region" description="Basic and acidic residues" evidence="1">
    <location>
        <begin position="397"/>
        <end position="409"/>
    </location>
</feature>
<feature type="region of interest" description="Disordered" evidence="1">
    <location>
        <begin position="1"/>
        <end position="30"/>
    </location>
</feature>
<feature type="compositionally biased region" description="Basic residues" evidence="1">
    <location>
        <begin position="130"/>
        <end position="143"/>
    </location>
</feature>
<accession>A0A6G1HC33</accession>
<organism evidence="2 3">
    <name type="scientific">Aulographum hederae CBS 113979</name>
    <dbReference type="NCBI Taxonomy" id="1176131"/>
    <lineage>
        <taxon>Eukaryota</taxon>
        <taxon>Fungi</taxon>
        <taxon>Dikarya</taxon>
        <taxon>Ascomycota</taxon>
        <taxon>Pezizomycotina</taxon>
        <taxon>Dothideomycetes</taxon>
        <taxon>Pleosporomycetidae</taxon>
        <taxon>Aulographales</taxon>
        <taxon>Aulographaceae</taxon>
    </lineage>
</organism>
<feature type="compositionally biased region" description="Polar residues" evidence="1">
    <location>
        <begin position="294"/>
        <end position="313"/>
    </location>
</feature>
<feature type="compositionally biased region" description="Polar residues" evidence="1">
    <location>
        <begin position="490"/>
        <end position="509"/>
    </location>
</feature>
<dbReference type="AlphaFoldDB" id="A0A6G1HC33"/>
<dbReference type="OrthoDB" id="284473at2759"/>
<evidence type="ECO:0000313" key="2">
    <source>
        <dbReference type="EMBL" id="KAF1990624.1"/>
    </source>
</evidence>
<reference evidence="2" key="1">
    <citation type="journal article" date="2020" name="Stud. Mycol.">
        <title>101 Dothideomycetes genomes: a test case for predicting lifestyles and emergence of pathogens.</title>
        <authorList>
            <person name="Haridas S."/>
            <person name="Albert R."/>
            <person name="Binder M."/>
            <person name="Bloem J."/>
            <person name="Labutti K."/>
            <person name="Salamov A."/>
            <person name="Andreopoulos B."/>
            <person name="Baker S."/>
            <person name="Barry K."/>
            <person name="Bills G."/>
            <person name="Bluhm B."/>
            <person name="Cannon C."/>
            <person name="Castanera R."/>
            <person name="Culley D."/>
            <person name="Daum C."/>
            <person name="Ezra D."/>
            <person name="Gonzalez J."/>
            <person name="Henrissat B."/>
            <person name="Kuo A."/>
            <person name="Liang C."/>
            <person name="Lipzen A."/>
            <person name="Lutzoni F."/>
            <person name="Magnuson J."/>
            <person name="Mondo S."/>
            <person name="Nolan M."/>
            <person name="Ohm R."/>
            <person name="Pangilinan J."/>
            <person name="Park H.-J."/>
            <person name="Ramirez L."/>
            <person name="Alfaro M."/>
            <person name="Sun H."/>
            <person name="Tritt A."/>
            <person name="Yoshinaga Y."/>
            <person name="Zwiers L.-H."/>
            <person name="Turgeon B."/>
            <person name="Goodwin S."/>
            <person name="Spatafora J."/>
            <person name="Crous P."/>
            <person name="Grigoriev I."/>
        </authorList>
    </citation>
    <scope>NUCLEOTIDE SEQUENCE</scope>
    <source>
        <strain evidence="2">CBS 113979</strain>
    </source>
</reference>
<proteinExistence type="predicted"/>
<keyword evidence="3" id="KW-1185">Reference proteome</keyword>
<protein>
    <submittedName>
        <fullName evidence="2">Uncharacterized protein</fullName>
    </submittedName>
</protein>
<evidence type="ECO:0000313" key="3">
    <source>
        <dbReference type="Proteomes" id="UP000800041"/>
    </source>
</evidence>
<evidence type="ECO:0000256" key="1">
    <source>
        <dbReference type="SAM" id="MobiDB-lite"/>
    </source>
</evidence>
<feature type="compositionally biased region" description="Basic and acidic residues" evidence="1">
    <location>
        <begin position="320"/>
        <end position="340"/>
    </location>
</feature>
<feature type="compositionally biased region" description="Basic and acidic residues" evidence="1">
    <location>
        <begin position="457"/>
        <end position="467"/>
    </location>
</feature>
<dbReference type="EMBL" id="ML977141">
    <property type="protein sequence ID" value="KAF1990624.1"/>
    <property type="molecule type" value="Genomic_DNA"/>
</dbReference>
<dbReference type="Proteomes" id="UP000800041">
    <property type="component" value="Unassembled WGS sequence"/>
</dbReference>
<feature type="compositionally biased region" description="Polar residues" evidence="1">
    <location>
        <begin position="116"/>
        <end position="129"/>
    </location>
</feature>
<feature type="compositionally biased region" description="Basic and acidic residues" evidence="1">
    <location>
        <begin position="179"/>
        <end position="203"/>
    </location>
</feature>
<feature type="compositionally biased region" description="Basic and acidic residues" evidence="1">
    <location>
        <begin position="419"/>
        <end position="428"/>
    </location>
</feature>
<gene>
    <name evidence="2" type="ORF">K402DRAFT_417403</name>
</gene>
<feature type="compositionally biased region" description="Low complexity" evidence="1">
    <location>
        <begin position="550"/>
        <end position="566"/>
    </location>
</feature>
<feature type="compositionally biased region" description="Low complexity" evidence="1">
    <location>
        <begin position="1"/>
        <end position="21"/>
    </location>
</feature>
<sequence>MSIQKTASPSSTTPPVTKISPQESEHLKAADEAYARIRRHVPQSPYILTAPCAEPRYHHRYRQEEQAWTRYAPFAANEEHLQYVSFVFTESDQSCLVLRTEVDEERDREELKRKLNGTSSGATTPQNTTLRKKISFKDYKRKQAGGAPEVGKSHLSQTMTPPVENGTGDAVKSTVEAAIKSEESHGKKRARHDEDTSVDRKGDPIPPAKKVRTSPQPETASIKASDELPNGLPPLLSPVKVSEPHGLPAILSNELPPNIEAALSKQERKRKREDSNVTAPPTKKAKSSAPALARTSNWMTNPNFKPVQNTIKVSSSSSVHRSDSKIPHSDEPPVKHDSNDAAHANDTLAAGEGKNSGEAPQKHQRPAPKRSLVVSLKYARKHRKVIEQYLRLPPPRAVRELEKRRKQEPAQDSPQLTPEKSERAHKVTDVTNTKDGMRKEVARKAVPSLGPKATPDLLKEKRPRVDDADLPANDMKQRLSASLDPKKHPSTPSHQPASPSVSNRSSAQKSHYIHLHTPKRSLGSVIMSRTNSEDGGANGASDVTPGRPVSTPLTSNIPTSSNSSHSYKQYTSFGKYYNDLGRKLKYRSTDLSKKEGRSEDDSKRCALYAIECLVAYMLSYHWQDAIRKSDDRPFETHSTWLSLRGLIYYFRVTTQPYKHLDGLRQQLGFVVHSRLGSVFIQRTKANAKNSSSSAEHSAFTSAELAEIFQVMQTYALDGSQNLPVESLIESFPTTWADRMESTRRKESGKWEAGAAAGRQTILSEKDEVGRKGEYCLPIAYDTGPFQACTVAMALLKEWRDTELPGVEHEFVLRPRKE</sequence>
<name>A0A6G1HC33_9PEZI</name>
<feature type="region of interest" description="Disordered" evidence="1">
    <location>
        <begin position="106"/>
        <end position="566"/>
    </location>
</feature>